<name>A0ABW7HPS6_9ACTN</name>
<dbReference type="PANTHER" id="PTHR35400">
    <property type="entry name" value="SLR1083 PROTEIN"/>
    <property type="match status" value="1"/>
</dbReference>
<comment type="caution">
    <text evidence="2">The sequence shown here is derived from an EMBL/GenBank/DDBJ whole genome shotgun (WGS) entry which is preliminary data.</text>
</comment>
<dbReference type="InterPro" id="IPR011335">
    <property type="entry name" value="Restrct_endonuc-II-like"/>
</dbReference>
<dbReference type="Proteomes" id="UP001607069">
    <property type="component" value="Unassembled WGS sequence"/>
</dbReference>
<dbReference type="RefSeq" id="WP_279949812.1">
    <property type="nucleotide sequence ID" value="NZ_BAABEN010000014.1"/>
</dbReference>
<keyword evidence="3" id="KW-1185">Reference proteome</keyword>
<keyword evidence="2" id="KW-0378">Hydrolase</keyword>
<dbReference type="GO" id="GO:0004519">
    <property type="term" value="F:endonuclease activity"/>
    <property type="evidence" value="ECO:0007669"/>
    <property type="project" value="UniProtKB-KW"/>
</dbReference>
<dbReference type="Pfam" id="PF05685">
    <property type="entry name" value="Uma2"/>
    <property type="match status" value="1"/>
</dbReference>
<reference evidence="2 3" key="1">
    <citation type="submission" date="2024-10" db="EMBL/GenBank/DDBJ databases">
        <authorList>
            <person name="Cho J.-C."/>
        </authorList>
    </citation>
    <scope>NUCLEOTIDE SEQUENCE [LARGE SCALE GENOMIC DNA]</scope>
    <source>
        <strain evidence="2 3">KCTC29696</strain>
    </source>
</reference>
<proteinExistence type="predicted"/>
<sequence length="209" mass="23704">MTVELTDRIEVEMADSGEPSLDELFELLERMPVPEGYKAEIVEGTVHMTPQRDAHWEIIRRIVRALEDRFGMRVKVKSDVRIDFPGHSNGFAPDVAKLGDTAEMVQENGRRRWRHQDVEFVAEVISDGTRGNDYGKKCEAYAAAEVPAYLIVDPYTAQCHLFTRPKEGEYSSHLIVDFGEAVDMTGTPADLVLHTRDFPRERPSGRGDR</sequence>
<evidence type="ECO:0000259" key="1">
    <source>
        <dbReference type="Pfam" id="PF05685"/>
    </source>
</evidence>
<accession>A0ABW7HPS6</accession>
<keyword evidence="2" id="KW-0540">Nuclease</keyword>
<dbReference type="InterPro" id="IPR012296">
    <property type="entry name" value="Nuclease_put_TT1808"/>
</dbReference>
<dbReference type="EMBL" id="JBIHMK010000013">
    <property type="protein sequence ID" value="MFH0247752.1"/>
    <property type="molecule type" value="Genomic_DNA"/>
</dbReference>
<feature type="domain" description="Putative restriction endonuclease" evidence="1">
    <location>
        <begin position="26"/>
        <end position="191"/>
    </location>
</feature>
<evidence type="ECO:0000313" key="2">
    <source>
        <dbReference type="EMBL" id="MFH0247752.1"/>
    </source>
</evidence>
<dbReference type="Gene3D" id="3.90.1570.10">
    <property type="entry name" value="tt1808, chain A"/>
    <property type="match status" value="1"/>
</dbReference>
<dbReference type="InterPro" id="IPR008538">
    <property type="entry name" value="Uma2"/>
</dbReference>
<dbReference type="PANTHER" id="PTHR35400:SF3">
    <property type="entry name" value="SLL1072 PROTEIN"/>
    <property type="match status" value="1"/>
</dbReference>
<dbReference type="SUPFAM" id="SSF52980">
    <property type="entry name" value="Restriction endonuclease-like"/>
    <property type="match status" value="1"/>
</dbReference>
<keyword evidence="2" id="KW-0255">Endonuclease</keyword>
<gene>
    <name evidence="2" type="ORF">ACG5V6_05955</name>
</gene>
<organism evidence="2 3">
    <name type="scientific">Streptomyces chitinivorans</name>
    <dbReference type="NCBI Taxonomy" id="1257027"/>
    <lineage>
        <taxon>Bacteria</taxon>
        <taxon>Bacillati</taxon>
        <taxon>Actinomycetota</taxon>
        <taxon>Actinomycetes</taxon>
        <taxon>Kitasatosporales</taxon>
        <taxon>Streptomycetaceae</taxon>
        <taxon>Streptomyces</taxon>
    </lineage>
</organism>
<dbReference type="CDD" id="cd06260">
    <property type="entry name" value="DUF820-like"/>
    <property type="match status" value="1"/>
</dbReference>
<evidence type="ECO:0000313" key="3">
    <source>
        <dbReference type="Proteomes" id="UP001607069"/>
    </source>
</evidence>
<protein>
    <submittedName>
        <fullName evidence="2">Uma2 family endonuclease</fullName>
    </submittedName>
</protein>